<dbReference type="Pfam" id="PF08246">
    <property type="entry name" value="Inhibitor_I29"/>
    <property type="match status" value="1"/>
</dbReference>
<evidence type="ECO:0000313" key="5">
    <source>
        <dbReference type="EMBL" id="KAK2727203.1"/>
    </source>
</evidence>
<feature type="domain" description="Peptidase C1A papain C-terminal" evidence="3">
    <location>
        <begin position="113"/>
        <end position="317"/>
    </location>
</feature>
<dbReference type="GO" id="GO:0008234">
    <property type="term" value="F:cysteine-type peptidase activity"/>
    <property type="evidence" value="ECO:0007669"/>
    <property type="project" value="InterPro"/>
</dbReference>
<comment type="similarity">
    <text evidence="1">Belongs to the peptidase C1 family.</text>
</comment>
<dbReference type="EMBL" id="JAVRJZ010000001">
    <property type="protein sequence ID" value="KAK2727203.1"/>
    <property type="molecule type" value="Genomic_DNA"/>
</dbReference>
<feature type="chain" id="PRO_5041671428" evidence="2">
    <location>
        <begin position="20"/>
        <end position="318"/>
    </location>
</feature>
<dbReference type="InterPro" id="IPR039417">
    <property type="entry name" value="Peptidase_C1A_papain-like"/>
</dbReference>
<sequence length="318" mass="35846">MLQISVTAYLILAVSSINAEGSDDEWEKYKIMFQKRYPNPQMNSLRKNLWLSKTNAIKAHNSKANNGEHSYIMRENIFSDYTEEEKEKVKGYIHNSSLISRSQTVKCVNTPKIPKTTDLRVDPCLTPVGNTGLCGGSWAYVAASSLEYYSCKMNLSETIPLSRQQIIDCDASNYGCEGGSYVASWQWIINNGGLCNQMDYLNEKNCSVDCLKPVIASYKRLFPTSGMIKMALLRGPVSAAMHGSENFLFYSSGIYTDSKCDKTPNVAVNIIGYGKQNNTRYWLIQNFWGESWGEKGYAKVLQKSSMCRLEQYAFIPVL</sequence>
<evidence type="ECO:0000259" key="4">
    <source>
        <dbReference type="SMART" id="SM00848"/>
    </source>
</evidence>
<dbReference type="InterPro" id="IPR013128">
    <property type="entry name" value="Peptidase_C1A"/>
</dbReference>
<reference evidence="5" key="1">
    <citation type="submission" date="2023-07" db="EMBL/GenBank/DDBJ databases">
        <title>Chromosome-level genome assembly of Artemia franciscana.</title>
        <authorList>
            <person name="Jo E."/>
        </authorList>
    </citation>
    <scope>NUCLEOTIDE SEQUENCE</scope>
    <source>
        <tissue evidence="5">Whole body</tissue>
    </source>
</reference>
<protein>
    <submittedName>
        <fullName evidence="5">Uncharacterized protein</fullName>
    </submittedName>
</protein>
<evidence type="ECO:0000313" key="6">
    <source>
        <dbReference type="Proteomes" id="UP001187531"/>
    </source>
</evidence>
<dbReference type="Proteomes" id="UP001187531">
    <property type="component" value="Unassembled WGS sequence"/>
</dbReference>
<feature type="signal peptide" evidence="2">
    <location>
        <begin position="1"/>
        <end position="19"/>
    </location>
</feature>
<accession>A0AA88IFK5</accession>
<dbReference type="Pfam" id="PF00112">
    <property type="entry name" value="Peptidase_C1"/>
    <property type="match status" value="1"/>
</dbReference>
<feature type="domain" description="Cathepsin propeptide inhibitor" evidence="4">
    <location>
        <begin position="26"/>
        <end position="86"/>
    </location>
</feature>
<dbReference type="SMART" id="SM00645">
    <property type="entry name" value="Pept_C1"/>
    <property type="match status" value="1"/>
</dbReference>
<dbReference type="Gene3D" id="3.90.70.10">
    <property type="entry name" value="Cysteine proteinases"/>
    <property type="match status" value="1"/>
</dbReference>
<dbReference type="PANTHER" id="PTHR12411">
    <property type="entry name" value="CYSTEINE PROTEASE FAMILY C1-RELATED"/>
    <property type="match status" value="1"/>
</dbReference>
<dbReference type="InterPro" id="IPR038765">
    <property type="entry name" value="Papain-like_cys_pep_sf"/>
</dbReference>
<dbReference type="SUPFAM" id="SSF54001">
    <property type="entry name" value="Cysteine proteinases"/>
    <property type="match status" value="1"/>
</dbReference>
<organism evidence="5 6">
    <name type="scientific">Artemia franciscana</name>
    <name type="common">Brine shrimp</name>
    <name type="synonym">Artemia sanfranciscana</name>
    <dbReference type="NCBI Taxonomy" id="6661"/>
    <lineage>
        <taxon>Eukaryota</taxon>
        <taxon>Metazoa</taxon>
        <taxon>Ecdysozoa</taxon>
        <taxon>Arthropoda</taxon>
        <taxon>Crustacea</taxon>
        <taxon>Branchiopoda</taxon>
        <taxon>Anostraca</taxon>
        <taxon>Artemiidae</taxon>
        <taxon>Artemia</taxon>
    </lineage>
</organism>
<keyword evidence="6" id="KW-1185">Reference proteome</keyword>
<dbReference type="InterPro" id="IPR013201">
    <property type="entry name" value="Prot_inhib_I29"/>
</dbReference>
<comment type="caution">
    <text evidence="5">The sequence shown here is derived from an EMBL/GenBank/DDBJ whole genome shotgun (WGS) entry which is preliminary data.</text>
</comment>
<evidence type="ECO:0000256" key="2">
    <source>
        <dbReference type="SAM" id="SignalP"/>
    </source>
</evidence>
<dbReference type="CDD" id="cd02248">
    <property type="entry name" value="Peptidase_C1A"/>
    <property type="match status" value="1"/>
</dbReference>
<dbReference type="GO" id="GO:0006508">
    <property type="term" value="P:proteolysis"/>
    <property type="evidence" value="ECO:0007669"/>
    <property type="project" value="InterPro"/>
</dbReference>
<keyword evidence="2" id="KW-0732">Signal</keyword>
<dbReference type="InterPro" id="IPR000668">
    <property type="entry name" value="Peptidase_C1A_C"/>
</dbReference>
<name>A0AA88IFK5_ARTSF</name>
<dbReference type="AlphaFoldDB" id="A0AA88IFK5"/>
<evidence type="ECO:0000259" key="3">
    <source>
        <dbReference type="SMART" id="SM00645"/>
    </source>
</evidence>
<evidence type="ECO:0000256" key="1">
    <source>
        <dbReference type="ARBA" id="ARBA00008455"/>
    </source>
</evidence>
<dbReference type="SMART" id="SM00848">
    <property type="entry name" value="Inhibitor_I29"/>
    <property type="match status" value="1"/>
</dbReference>
<proteinExistence type="inferred from homology"/>
<gene>
    <name evidence="5" type="ORF">QYM36_007885</name>
</gene>